<gene>
    <name evidence="2" type="ordered locus">Celf_0680</name>
</gene>
<name>F4GYV1_CELFA</name>
<dbReference type="Proteomes" id="UP000008460">
    <property type="component" value="Chromosome"/>
</dbReference>
<evidence type="ECO:0000313" key="3">
    <source>
        <dbReference type="Proteomes" id="UP000008460"/>
    </source>
</evidence>
<sequence length="389" mass="39709">MTDILDRVRSLAPAAPVDPDGLAAAHELVGRWAADGHADLPLGGAVRPGRTRRAGRVVLVGAAAVVLTGVAVVVGPALTDRGTDTAPPAGAMSGMFPLPAAAAGDARCLTDVLRGGGGYQQPARELLDTPGLDAAARTLRDVEPVRLGIEVSDFPCGQAVPAAVFYAPDGSGGISLYPDVADPWPGLQAPDDLTVRGQSGRTLSPDAGHHFVTWVEPDGTRWFVVANGLDVPALTAWLDTVPLSGTTVAPDATAPGMQRVADQAAPAPGPSRVIAWDLGYGDAEPVDADGDGYDDGVPAGVMSLHVEVGAAEPVESALSWAIPGRQVTTLDGRVAVWSSGHEGGSALRWSDGTRTYLLMGAPTLDDALALAQTVQPVALDDPRVVALLG</sequence>
<dbReference type="EMBL" id="CP002666">
    <property type="protein sequence ID" value="AEE44820.1"/>
    <property type="molecule type" value="Genomic_DNA"/>
</dbReference>
<evidence type="ECO:0000256" key="1">
    <source>
        <dbReference type="SAM" id="Phobius"/>
    </source>
</evidence>
<dbReference type="KEGG" id="cfi:Celf_0680"/>
<organism evidence="2 3">
    <name type="scientific">Cellulomonas fimi (strain ATCC 484 / DSM 20113 / JCM 1341 / CCUG 24087 / LMG 16345 / NBRC 15513 / NCIMB 8980 / NCTC 7547 / NRS-133)</name>
    <dbReference type="NCBI Taxonomy" id="590998"/>
    <lineage>
        <taxon>Bacteria</taxon>
        <taxon>Bacillati</taxon>
        <taxon>Actinomycetota</taxon>
        <taxon>Actinomycetes</taxon>
        <taxon>Micrococcales</taxon>
        <taxon>Cellulomonadaceae</taxon>
        <taxon>Cellulomonas</taxon>
    </lineage>
</organism>
<evidence type="ECO:0000313" key="2">
    <source>
        <dbReference type="EMBL" id="AEE44820.1"/>
    </source>
</evidence>
<feature type="transmembrane region" description="Helical" evidence="1">
    <location>
        <begin position="57"/>
        <end position="78"/>
    </location>
</feature>
<dbReference type="RefSeq" id="WP_013769849.1">
    <property type="nucleotide sequence ID" value="NC_015514.1"/>
</dbReference>
<dbReference type="STRING" id="590998.Celf_0680"/>
<proteinExistence type="predicted"/>
<protein>
    <recommendedName>
        <fullName evidence="4">DUF4367 domain-containing protein</fullName>
    </recommendedName>
</protein>
<keyword evidence="1" id="KW-0472">Membrane</keyword>
<keyword evidence="3" id="KW-1185">Reference proteome</keyword>
<accession>F4GYV1</accession>
<dbReference type="AlphaFoldDB" id="F4GYV1"/>
<evidence type="ECO:0008006" key="4">
    <source>
        <dbReference type="Google" id="ProtNLM"/>
    </source>
</evidence>
<keyword evidence="1" id="KW-0812">Transmembrane</keyword>
<dbReference type="HOGENOM" id="CLU_709204_0_0_11"/>
<reference evidence="2 3" key="1">
    <citation type="submission" date="2011-04" db="EMBL/GenBank/DDBJ databases">
        <title>Complete sequence of Cellulomonas fimi ATCC 484.</title>
        <authorList>
            <consortium name="US DOE Joint Genome Institute"/>
            <person name="Lucas S."/>
            <person name="Han J."/>
            <person name="Lapidus A."/>
            <person name="Cheng J.-F."/>
            <person name="Goodwin L."/>
            <person name="Pitluck S."/>
            <person name="Peters L."/>
            <person name="Chertkov O."/>
            <person name="Detter J.C."/>
            <person name="Han C."/>
            <person name="Tapia R."/>
            <person name="Land M."/>
            <person name="Hauser L."/>
            <person name="Kyrpides N."/>
            <person name="Ivanova N."/>
            <person name="Ovchinnikova G."/>
            <person name="Pagani I."/>
            <person name="Mead D."/>
            <person name="Brumm P."/>
            <person name="Woyke T."/>
        </authorList>
    </citation>
    <scope>NUCLEOTIDE SEQUENCE [LARGE SCALE GENOMIC DNA]</scope>
    <source>
        <strain evidence="3">ATCC 484 / DSM 20113 / JCM 1341 / NBRC 15513 / NCIMB 8980 / NCTC 7547</strain>
    </source>
</reference>
<keyword evidence="1" id="KW-1133">Transmembrane helix</keyword>